<accession>A0A2S5THL2</accession>
<name>A0A2S5THL2_9GAMM</name>
<reference evidence="2 3" key="1">
    <citation type="submission" date="2018-02" db="EMBL/GenBank/DDBJ databases">
        <title>Genome sequencing of Solimonas sp. HR-BB.</title>
        <authorList>
            <person name="Lee Y."/>
            <person name="Jeon C.O."/>
        </authorList>
    </citation>
    <scope>NUCLEOTIDE SEQUENCE [LARGE SCALE GENOMIC DNA]</scope>
    <source>
        <strain evidence="2 3">HR-BB</strain>
    </source>
</reference>
<gene>
    <name evidence="2" type="ORF">C3942_06800</name>
</gene>
<dbReference type="OrthoDB" id="282393at2"/>
<dbReference type="NCBIfam" id="TIGR02284">
    <property type="entry name" value="PA2169 family four-helix-bundle protein"/>
    <property type="match status" value="1"/>
</dbReference>
<keyword evidence="3" id="KW-1185">Reference proteome</keyword>
<dbReference type="Pfam" id="PF09537">
    <property type="entry name" value="DUF2383"/>
    <property type="match status" value="1"/>
</dbReference>
<protein>
    <submittedName>
        <fullName evidence="2">Aldehyde dehydrogenase</fullName>
    </submittedName>
</protein>
<dbReference type="InterPro" id="IPR016920">
    <property type="entry name" value="UCP029477"/>
</dbReference>
<dbReference type="Gene3D" id="1.20.1260.10">
    <property type="match status" value="1"/>
</dbReference>
<feature type="domain" description="DUF2383" evidence="1">
    <location>
        <begin position="5"/>
        <end position="113"/>
    </location>
</feature>
<sequence length="149" mass="16969">MTDLDTITAFNELIETSLDTERGFRAASEEAYHAELKELLKDCARDSAHAATELQAAVRSMGGRPEEIGTTASSLGRGWLHLKALALGRDEGAILDEVERFEHDAERRYEHALGVDMPQEMHALVQRQYESLRRHHQDLRGMRQRYSLH</sequence>
<dbReference type="InterPro" id="IPR012347">
    <property type="entry name" value="Ferritin-like"/>
</dbReference>
<dbReference type="PIRSF" id="PIRSF029477">
    <property type="entry name" value="UCP029477"/>
    <property type="match status" value="1"/>
</dbReference>
<evidence type="ECO:0000313" key="2">
    <source>
        <dbReference type="EMBL" id="PPE74470.1"/>
    </source>
</evidence>
<dbReference type="AlphaFoldDB" id="A0A2S5THL2"/>
<dbReference type="InterPro" id="IPR019052">
    <property type="entry name" value="DUF2383"/>
</dbReference>
<proteinExistence type="predicted"/>
<dbReference type="InterPro" id="IPR011971">
    <property type="entry name" value="CHP02284"/>
</dbReference>
<evidence type="ECO:0000313" key="3">
    <source>
        <dbReference type="Proteomes" id="UP000238220"/>
    </source>
</evidence>
<dbReference type="Proteomes" id="UP000238220">
    <property type="component" value="Unassembled WGS sequence"/>
</dbReference>
<dbReference type="RefSeq" id="WP_104229628.1">
    <property type="nucleotide sequence ID" value="NZ_PSNW01000003.1"/>
</dbReference>
<comment type="caution">
    <text evidence="2">The sequence shown here is derived from an EMBL/GenBank/DDBJ whole genome shotgun (WGS) entry which is preliminary data.</text>
</comment>
<evidence type="ECO:0000259" key="1">
    <source>
        <dbReference type="Pfam" id="PF09537"/>
    </source>
</evidence>
<organism evidence="2 3">
    <name type="scientific">Solimonas fluminis</name>
    <dbReference type="NCBI Taxonomy" id="2086571"/>
    <lineage>
        <taxon>Bacteria</taxon>
        <taxon>Pseudomonadati</taxon>
        <taxon>Pseudomonadota</taxon>
        <taxon>Gammaproteobacteria</taxon>
        <taxon>Nevskiales</taxon>
        <taxon>Nevskiaceae</taxon>
        <taxon>Solimonas</taxon>
    </lineage>
</organism>
<dbReference type="EMBL" id="PSNW01000003">
    <property type="protein sequence ID" value="PPE74470.1"/>
    <property type="molecule type" value="Genomic_DNA"/>
</dbReference>